<accession>A0AAV4GI79</accession>
<evidence type="ECO:0000313" key="2">
    <source>
        <dbReference type="EMBL" id="GFR84125.1"/>
    </source>
</evidence>
<gene>
    <name evidence="2" type="ORF">ElyMa_002410800</name>
</gene>
<dbReference type="GO" id="GO:0003964">
    <property type="term" value="F:RNA-directed DNA polymerase activity"/>
    <property type="evidence" value="ECO:0007669"/>
    <property type="project" value="UniProtKB-KW"/>
</dbReference>
<feature type="region of interest" description="Disordered" evidence="1">
    <location>
        <begin position="81"/>
        <end position="118"/>
    </location>
</feature>
<keyword evidence="2" id="KW-0808">Transferase</keyword>
<protein>
    <submittedName>
        <fullName evidence="2">RNA-directed DNA polymerase from mobile element jockey</fullName>
    </submittedName>
</protein>
<reference evidence="2 3" key="1">
    <citation type="journal article" date="2021" name="Elife">
        <title>Chloroplast acquisition without the gene transfer in kleptoplastic sea slugs, Plakobranchus ocellatus.</title>
        <authorList>
            <person name="Maeda T."/>
            <person name="Takahashi S."/>
            <person name="Yoshida T."/>
            <person name="Shimamura S."/>
            <person name="Takaki Y."/>
            <person name="Nagai Y."/>
            <person name="Toyoda A."/>
            <person name="Suzuki Y."/>
            <person name="Arimoto A."/>
            <person name="Ishii H."/>
            <person name="Satoh N."/>
            <person name="Nishiyama T."/>
            <person name="Hasebe M."/>
            <person name="Maruyama T."/>
            <person name="Minagawa J."/>
            <person name="Obokata J."/>
            <person name="Shigenobu S."/>
        </authorList>
    </citation>
    <scope>NUCLEOTIDE SEQUENCE [LARGE SCALE GENOMIC DNA]</scope>
</reference>
<sequence>MDLFLDGSKEDTGVGNFVLQETPQNPWTEKKNNKEIIEMADVGQRLLQQLMKRKLGYAGHIMRGSSEPLLQLCLEGKSKAREDGAGQEGTGWTMLRNGQGRQAMEIRNGRPRTKKNGQTWLPTFGPNLSPENVPWRNKKTYHLCGSRSEVFRMEYASCETSIILLIGETKLRQTWRY</sequence>
<comment type="caution">
    <text evidence="2">The sequence shown here is derived from an EMBL/GenBank/DDBJ whole genome shotgun (WGS) entry which is preliminary data.</text>
</comment>
<keyword evidence="3" id="KW-1185">Reference proteome</keyword>
<evidence type="ECO:0000313" key="3">
    <source>
        <dbReference type="Proteomes" id="UP000762676"/>
    </source>
</evidence>
<dbReference type="EMBL" id="BMAT01004932">
    <property type="protein sequence ID" value="GFR84125.1"/>
    <property type="molecule type" value="Genomic_DNA"/>
</dbReference>
<keyword evidence="2" id="KW-0548">Nucleotidyltransferase</keyword>
<dbReference type="Proteomes" id="UP000762676">
    <property type="component" value="Unassembled WGS sequence"/>
</dbReference>
<dbReference type="AlphaFoldDB" id="A0AAV4GI79"/>
<organism evidence="2 3">
    <name type="scientific">Elysia marginata</name>
    <dbReference type="NCBI Taxonomy" id="1093978"/>
    <lineage>
        <taxon>Eukaryota</taxon>
        <taxon>Metazoa</taxon>
        <taxon>Spiralia</taxon>
        <taxon>Lophotrochozoa</taxon>
        <taxon>Mollusca</taxon>
        <taxon>Gastropoda</taxon>
        <taxon>Heterobranchia</taxon>
        <taxon>Euthyneura</taxon>
        <taxon>Panpulmonata</taxon>
        <taxon>Sacoglossa</taxon>
        <taxon>Placobranchoidea</taxon>
        <taxon>Plakobranchidae</taxon>
        <taxon>Elysia</taxon>
    </lineage>
</organism>
<evidence type="ECO:0000256" key="1">
    <source>
        <dbReference type="SAM" id="MobiDB-lite"/>
    </source>
</evidence>
<keyword evidence="2" id="KW-0695">RNA-directed DNA polymerase</keyword>
<proteinExistence type="predicted"/>
<name>A0AAV4GI79_9GAST</name>